<evidence type="ECO:0000313" key="4">
    <source>
        <dbReference type="Proteomes" id="UP000006459"/>
    </source>
</evidence>
<dbReference type="Pfam" id="PF16116">
    <property type="entry name" value="DUF4832"/>
    <property type="match status" value="1"/>
</dbReference>
<dbReference type="Proteomes" id="UP000006459">
    <property type="component" value="Unassembled WGS sequence"/>
</dbReference>
<organism evidence="3 4">
    <name type="scientific">Streptococcus sanguinis SK49</name>
    <dbReference type="NCBI Taxonomy" id="888808"/>
    <lineage>
        <taxon>Bacteria</taxon>
        <taxon>Bacillati</taxon>
        <taxon>Bacillota</taxon>
        <taxon>Bacilli</taxon>
        <taxon>Lactobacillales</taxon>
        <taxon>Streptococcaceae</taxon>
        <taxon>Streptococcus</taxon>
    </lineage>
</organism>
<accession>F3UZL3</accession>
<feature type="transmembrane region" description="Helical" evidence="1">
    <location>
        <begin position="21"/>
        <end position="38"/>
    </location>
</feature>
<sequence length="472" mass="53610">MVSITVNMIGNGMNKKLRYSLIFVVVATICGALHITSFNKKQVDRAFTYSTEVLPNPLMGYAPSAEEEELPEDVQLVYMDVTWKELEAQKGVYNWEKIEESNQIERWKKEGKYIVLRFVLDYPSDTPHEDIPSWLIKEMSDPGDRYASEYGKGFSPNYSDKNLISYYQKAVAAMGERWAKSGQIAFIQLGVLGHWGEWHINEEANIRKLPEAETREKFITPWIQAFPKANILMRRPFAAAKKHGFGLYNDMVGEEESREVWLGWVRSGGDYDQEDAKNGLVAMPNAWQTSPIGGEFTSAVSMEAILKKNLSQTVKEVRQSHTTFLGPKVAEIIDEKDDKGYKEVLKNMGYRLWVPSVSLKPESEKTQLTVTLSNKGVAPFYRNWETKIYVYNKTGRVVETKKLPVDLTKMLPGKEEKVELSLSTVGITDNDKGYRVAIGIVSPLTNQPSIRFANKGQENKTVLTLYDSAVDR</sequence>
<reference evidence="3 4" key="1">
    <citation type="submission" date="2011-03" db="EMBL/GenBank/DDBJ databases">
        <authorList>
            <person name="Muzny D."/>
            <person name="Qin X."/>
            <person name="Deng J."/>
            <person name="Jiang H."/>
            <person name="Liu Y."/>
            <person name="Qu J."/>
            <person name="Song X.-Z."/>
            <person name="Zhang L."/>
            <person name="Thornton R."/>
            <person name="Coyle M."/>
            <person name="Francisco L."/>
            <person name="Jackson L."/>
            <person name="Javaid M."/>
            <person name="Korchina V."/>
            <person name="Kovar C."/>
            <person name="Mata R."/>
            <person name="Mathew T."/>
            <person name="Ngo R."/>
            <person name="Nguyen L."/>
            <person name="Nguyen N."/>
            <person name="Okwuonu G."/>
            <person name="Ongeri F."/>
            <person name="Pham C."/>
            <person name="Simmons D."/>
            <person name="Wilczek-Boney K."/>
            <person name="Hale W."/>
            <person name="Jakkamsetti A."/>
            <person name="Pham P."/>
            <person name="Ruth R."/>
            <person name="San Lucas F."/>
            <person name="Warren J."/>
            <person name="Zhang J."/>
            <person name="Zhao Z."/>
            <person name="Zhou C."/>
            <person name="Zhu D."/>
            <person name="Lee S."/>
            <person name="Bess C."/>
            <person name="Blankenburg K."/>
            <person name="Forbes L."/>
            <person name="Fu Q."/>
            <person name="Gubbala S."/>
            <person name="Hirani K."/>
            <person name="Jayaseelan J.C."/>
            <person name="Lara F."/>
            <person name="Munidasa M."/>
            <person name="Palculict T."/>
            <person name="Patil S."/>
            <person name="Pu L.-L."/>
            <person name="Saada N."/>
            <person name="Tang L."/>
            <person name="Weissenberger G."/>
            <person name="Zhu Y."/>
            <person name="Hemphill L."/>
            <person name="Shang Y."/>
            <person name="Youmans B."/>
            <person name="Ayvaz T."/>
            <person name="Ross M."/>
            <person name="Santibanez J."/>
            <person name="Aqrawi P."/>
            <person name="Gross S."/>
            <person name="Joshi V."/>
            <person name="Fowler G."/>
            <person name="Nazareth L."/>
            <person name="Reid J."/>
            <person name="Worley K."/>
            <person name="Petrosino J."/>
            <person name="Highlander S."/>
            <person name="Gibbs R."/>
        </authorList>
    </citation>
    <scope>NUCLEOTIDE SEQUENCE [LARGE SCALE GENOMIC DNA]</scope>
    <source>
        <strain evidence="3 4">SK49</strain>
    </source>
</reference>
<gene>
    <name evidence="3" type="ORF">HMPREF9380_1953</name>
</gene>
<dbReference type="InterPro" id="IPR017853">
    <property type="entry name" value="GH"/>
</dbReference>
<dbReference type="PATRIC" id="fig|888808.3.peg.1910"/>
<dbReference type="Gene3D" id="3.20.20.80">
    <property type="entry name" value="Glycosidases"/>
    <property type="match status" value="1"/>
</dbReference>
<keyword evidence="1" id="KW-0472">Membrane</keyword>
<keyword evidence="1" id="KW-0812">Transmembrane</keyword>
<protein>
    <recommendedName>
        <fullName evidence="2">DUF4832 domain-containing protein</fullName>
    </recommendedName>
</protein>
<dbReference type="EMBL" id="AFFO01000015">
    <property type="protein sequence ID" value="EGJ37105.1"/>
    <property type="molecule type" value="Genomic_DNA"/>
</dbReference>
<comment type="caution">
    <text evidence="3">The sequence shown here is derived from an EMBL/GenBank/DDBJ whole genome shotgun (WGS) entry which is preliminary data.</text>
</comment>
<proteinExistence type="predicted"/>
<keyword evidence="1" id="KW-1133">Transmembrane helix</keyword>
<dbReference type="eggNOG" id="COG1874">
    <property type="taxonomic scope" value="Bacteria"/>
</dbReference>
<dbReference type="AlphaFoldDB" id="F3UZL3"/>
<dbReference type="HOGENOM" id="CLU_040419_0_0_9"/>
<name>F3UZL3_STRSA</name>
<dbReference type="InterPro" id="IPR032267">
    <property type="entry name" value="DUF4832"/>
</dbReference>
<evidence type="ECO:0000256" key="1">
    <source>
        <dbReference type="SAM" id="Phobius"/>
    </source>
</evidence>
<dbReference type="SUPFAM" id="SSF51445">
    <property type="entry name" value="(Trans)glycosidases"/>
    <property type="match status" value="1"/>
</dbReference>
<feature type="domain" description="DUF4832" evidence="2">
    <location>
        <begin position="282"/>
        <end position="454"/>
    </location>
</feature>
<evidence type="ECO:0000313" key="3">
    <source>
        <dbReference type="EMBL" id="EGJ37105.1"/>
    </source>
</evidence>
<evidence type="ECO:0000259" key="2">
    <source>
        <dbReference type="Pfam" id="PF16116"/>
    </source>
</evidence>